<protein>
    <submittedName>
        <fullName evidence="2">Uncharacterized protein</fullName>
    </submittedName>
</protein>
<dbReference type="AlphaFoldDB" id="A0A6C0I4Q1"/>
<feature type="transmembrane region" description="Helical" evidence="1">
    <location>
        <begin position="51"/>
        <end position="70"/>
    </location>
</feature>
<evidence type="ECO:0000313" key="2">
    <source>
        <dbReference type="EMBL" id="QHT87346.1"/>
    </source>
</evidence>
<proteinExistence type="predicted"/>
<keyword evidence="1" id="KW-1133">Transmembrane helix</keyword>
<evidence type="ECO:0000256" key="1">
    <source>
        <dbReference type="SAM" id="Phobius"/>
    </source>
</evidence>
<dbReference type="EMBL" id="MN740087">
    <property type="protein sequence ID" value="QHT87346.1"/>
    <property type="molecule type" value="Genomic_DNA"/>
</dbReference>
<reference evidence="2" key="1">
    <citation type="journal article" date="2020" name="Nature">
        <title>Giant virus diversity and host interactions through global metagenomics.</title>
        <authorList>
            <person name="Schulz F."/>
            <person name="Roux S."/>
            <person name="Paez-Espino D."/>
            <person name="Jungbluth S."/>
            <person name="Walsh D.A."/>
            <person name="Denef V.J."/>
            <person name="McMahon K.D."/>
            <person name="Konstantinidis K.T."/>
            <person name="Eloe-Fadrosh E.A."/>
            <person name="Kyrpides N.C."/>
            <person name="Woyke T."/>
        </authorList>
    </citation>
    <scope>NUCLEOTIDE SEQUENCE</scope>
    <source>
        <strain evidence="2">GVMAG-M-3300023184-190</strain>
    </source>
</reference>
<feature type="transmembrane region" description="Helical" evidence="1">
    <location>
        <begin position="26"/>
        <end position="45"/>
    </location>
</feature>
<feature type="transmembrane region" description="Helical" evidence="1">
    <location>
        <begin position="82"/>
        <end position="101"/>
    </location>
</feature>
<sequence>MLSSCFYSSFVFLCNILYAYCKDDYIYVALFSFLFVTSVAFHANIEKETTLLLDKIPIVSIILYGGYAFYEKMIERNLTSFFDYLIPLLIVSTFVSTGYLYTYGYWTKQYCFYEDEVVANYYHSALHVISCVGHILIMFLE</sequence>
<feature type="transmembrane region" description="Helical" evidence="1">
    <location>
        <begin position="121"/>
        <end position="140"/>
    </location>
</feature>
<accession>A0A6C0I4Q1</accession>
<name>A0A6C0I4Q1_9ZZZZ</name>
<organism evidence="2">
    <name type="scientific">viral metagenome</name>
    <dbReference type="NCBI Taxonomy" id="1070528"/>
    <lineage>
        <taxon>unclassified sequences</taxon>
        <taxon>metagenomes</taxon>
        <taxon>organismal metagenomes</taxon>
    </lineage>
</organism>
<keyword evidence="1" id="KW-0812">Transmembrane</keyword>
<keyword evidence="1" id="KW-0472">Membrane</keyword>